<dbReference type="InterPro" id="IPR036280">
    <property type="entry name" value="Multihaem_cyt_sf"/>
</dbReference>
<dbReference type="Gene3D" id="3.90.10.10">
    <property type="entry name" value="Cytochrome C3"/>
    <property type="match status" value="1"/>
</dbReference>
<dbReference type="Pfam" id="PF02085">
    <property type="entry name" value="Cytochrom_CIII"/>
    <property type="match status" value="1"/>
</dbReference>
<dbReference type="InterPro" id="IPR020942">
    <property type="entry name" value="Cyt_c_III_dom"/>
</dbReference>
<evidence type="ECO:0000256" key="2">
    <source>
        <dbReference type="ARBA" id="ARBA00022617"/>
    </source>
</evidence>
<feature type="binding site" description="axial binding residue" evidence="6">
    <location>
        <position position="112"/>
    </location>
    <ligand>
        <name>heme c</name>
        <dbReference type="ChEBI" id="CHEBI:61717"/>
        <label>1</label>
    </ligand>
    <ligandPart>
        <name>Fe</name>
        <dbReference type="ChEBI" id="CHEBI:18248"/>
    </ligandPart>
</feature>
<gene>
    <name evidence="9" type="ORF">ENS29_03345</name>
</gene>
<evidence type="ECO:0000259" key="8">
    <source>
        <dbReference type="Pfam" id="PF02085"/>
    </source>
</evidence>
<dbReference type="GO" id="GO:0046872">
    <property type="term" value="F:metal ion binding"/>
    <property type="evidence" value="ECO:0007669"/>
    <property type="project" value="UniProtKB-KW"/>
</dbReference>
<dbReference type="PRINTS" id="PR00609">
    <property type="entry name" value="CYTOCHROMEC3"/>
</dbReference>
<dbReference type="InterPro" id="IPR002322">
    <property type="entry name" value="Cyt_c_III"/>
</dbReference>
<reference evidence="9" key="1">
    <citation type="journal article" date="2020" name="mSystems">
        <title>Genome- and Community-Level Interaction Insights into Carbon Utilization and Element Cycling Functions of Hydrothermarchaeota in Hydrothermal Sediment.</title>
        <authorList>
            <person name="Zhou Z."/>
            <person name="Liu Y."/>
            <person name="Xu W."/>
            <person name="Pan J."/>
            <person name="Luo Z.H."/>
            <person name="Li M."/>
        </authorList>
    </citation>
    <scope>NUCLEOTIDE SEQUENCE [LARGE SCALE GENOMIC DNA]</scope>
    <source>
        <strain evidence="9">SpSt-477</strain>
    </source>
</reference>
<evidence type="ECO:0000256" key="4">
    <source>
        <dbReference type="ARBA" id="ARBA00022982"/>
    </source>
</evidence>
<keyword evidence="2 6" id="KW-0349">Heme</keyword>
<feature type="binding site" description="axial binding residue" evidence="6">
    <location>
        <position position="46"/>
    </location>
    <ligand>
        <name>heme c</name>
        <dbReference type="ChEBI" id="CHEBI:61717"/>
        <label>1</label>
    </ligand>
    <ligandPart>
        <name>Fe</name>
        <dbReference type="ChEBI" id="CHEBI:18248"/>
    </ligandPart>
</feature>
<feature type="domain" description="Class III cytochrome C" evidence="8">
    <location>
        <begin position="32"/>
        <end position="112"/>
    </location>
</feature>
<feature type="binding site" description="axial binding residue" evidence="6">
    <location>
        <position position="60"/>
    </location>
    <ligand>
        <name>heme c</name>
        <dbReference type="ChEBI" id="CHEBI:61717"/>
        <label>1</label>
    </ligand>
    <ligandPart>
        <name>Fe</name>
        <dbReference type="ChEBI" id="CHEBI:18248"/>
    </ligandPart>
</feature>
<feature type="binding site" description="axial binding residue" evidence="6">
    <location>
        <position position="93"/>
    </location>
    <ligand>
        <name>heme c</name>
        <dbReference type="ChEBI" id="CHEBI:61717"/>
        <label>1</label>
    </ligand>
    <ligandPart>
        <name>Fe</name>
        <dbReference type="ChEBI" id="CHEBI:18248"/>
    </ligandPart>
</feature>
<keyword evidence="7" id="KW-0732">Signal</keyword>
<evidence type="ECO:0000256" key="7">
    <source>
        <dbReference type="SAM" id="SignalP"/>
    </source>
</evidence>
<dbReference type="EMBL" id="DSUH01000071">
    <property type="protein sequence ID" value="HGU31874.1"/>
    <property type="molecule type" value="Genomic_DNA"/>
</dbReference>
<feature type="binding site" description="axial binding residue" evidence="6">
    <location>
        <position position="108"/>
    </location>
    <ligand>
        <name>heme c</name>
        <dbReference type="ChEBI" id="CHEBI:61717"/>
        <label>1</label>
    </ligand>
    <ligandPart>
        <name>Fe</name>
        <dbReference type="ChEBI" id="CHEBI:18248"/>
    </ligandPart>
</feature>
<comment type="caution">
    <text evidence="9">The sequence shown here is derived from an EMBL/GenBank/DDBJ whole genome shotgun (WGS) entry which is preliminary data.</text>
</comment>
<comment type="cofactor">
    <cofactor evidence="6">
        <name>heme c</name>
        <dbReference type="ChEBI" id="CHEBI:61717"/>
    </cofactor>
    <text evidence="6">Binds 4 heme c groups covalently per monomer.</text>
</comment>
<dbReference type="CDD" id="cd08168">
    <property type="entry name" value="Cytochrom_C3"/>
    <property type="match status" value="1"/>
</dbReference>
<feature type="signal peptide" evidence="7">
    <location>
        <begin position="1"/>
        <end position="21"/>
    </location>
</feature>
<protein>
    <submittedName>
        <fullName evidence="9">Cytochrome C</fullName>
    </submittedName>
</protein>
<feature type="binding site" description="axial binding residue" evidence="6">
    <location>
        <position position="111"/>
    </location>
    <ligand>
        <name>heme c</name>
        <dbReference type="ChEBI" id="CHEBI:61717"/>
        <label>1</label>
    </ligand>
    <ligandPart>
        <name>Fe</name>
        <dbReference type="ChEBI" id="CHEBI:18248"/>
    </ligandPart>
</feature>
<feature type="binding site" description="axial binding residue" evidence="6">
    <location>
        <position position="89"/>
    </location>
    <ligand>
        <name>heme c</name>
        <dbReference type="ChEBI" id="CHEBI:61717"/>
        <label>1</label>
    </ligand>
    <ligandPart>
        <name>Fe</name>
        <dbReference type="ChEBI" id="CHEBI:18248"/>
    </ligandPart>
</feature>
<feature type="chain" id="PRO_5027683949" evidence="7">
    <location>
        <begin position="22"/>
        <end position="114"/>
    </location>
</feature>
<dbReference type="AlphaFoldDB" id="A0A7C4RQY1"/>
<feature type="binding site" description="axial binding residue" evidence="6">
    <location>
        <position position="56"/>
    </location>
    <ligand>
        <name>heme c</name>
        <dbReference type="ChEBI" id="CHEBI:61717"/>
        <label>1</label>
    </ligand>
    <ligandPart>
        <name>Fe</name>
        <dbReference type="ChEBI" id="CHEBI:18248"/>
    </ligandPart>
</feature>
<accession>A0A7C4RQY1</accession>
<dbReference type="GO" id="GO:0020037">
    <property type="term" value="F:heme binding"/>
    <property type="evidence" value="ECO:0007669"/>
    <property type="project" value="InterPro"/>
</dbReference>
<dbReference type="SUPFAM" id="SSF48695">
    <property type="entry name" value="Multiheme cytochromes"/>
    <property type="match status" value="1"/>
</dbReference>
<proteinExistence type="predicted"/>
<keyword evidence="5 6" id="KW-0408">Iron</keyword>
<keyword evidence="1" id="KW-0813">Transport</keyword>
<evidence type="ECO:0000256" key="1">
    <source>
        <dbReference type="ARBA" id="ARBA00022448"/>
    </source>
</evidence>
<evidence type="ECO:0000313" key="9">
    <source>
        <dbReference type="EMBL" id="HGU31874.1"/>
    </source>
</evidence>
<keyword evidence="4" id="KW-0249">Electron transport</keyword>
<evidence type="ECO:0000256" key="5">
    <source>
        <dbReference type="ARBA" id="ARBA00023004"/>
    </source>
</evidence>
<feature type="binding site" description="axial binding residue" evidence="6">
    <location>
        <position position="59"/>
    </location>
    <ligand>
        <name>heme c</name>
        <dbReference type="ChEBI" id="CHEBI:61717"/>
        <label>1</label>
    </ligand>
    <ligandPart>
        <name>Fe</name>
        <dbReference type="ChEBI" id="CHEBI:18248"/>
    </ligandPart>
</feature>
<evidence type="ECO:0000256" key="6">
    <source>
        <dbReference type="PIRSR" id="PIRSR602322-1"/>
    </source>
</evidence>
<feature type="binding site" description="axial binding residue" evidence="6">
    <location>
        <position position="49"/>
    </location>
    <ligand>
        <name>heme c</name>
        <dbReference type="ChEBI" id="CHEBI:61717"/>
        <label>1</label>
    </ligand>
    <ligandPart>
        <name>Fe</name>
        <dbReference type="ChEBI" id="CHEBI:18248"/>
    </ligandPart>
</feature>
<keyword evidence="3 6" id="KW-0479">Metal-binding</keyword>
<name>A0A7C4RQY1_9BACT</name>
<dbReference type="GO" id="GO:0009055">
    <property type="term" value="F:electron transfer activity"/>
    <property type="evidence" value="ECO:0007669"/>
    <property type="project" value="InterPro"/>
</dbReference>
<evidence type="ECO:0000256" key="3">
    <source>
        <dbReference type="ARBA" id="ARBA00022723"/>
    </source>
</evidence>
<sequence length="114" mass="11871">MKVLLAIACIGCGLMWGDVAAAQSPEKGAKEMTLNGGSQGKVPFPHHAHQAVIADCNACHATFAQKAGAIDHMKGAGSLKPKQVMNTLCVKCHKEKHAAGEKTGPLTCAQCHVK</sequence>
<organism evidence="9">
    <name type="scientific">Desulfatirhabdium butyrativorans</name>
    <dbReference type="NCBI Taxonomy" id="340467"/>
    <lineage>
        <taxon>Bacteria</taxon>
        <taxon>Pseudomonadati</taxon>
        <taxon>Thermodesulfobacteriota</taxon>
        <taxon>Desulfobacteria</taxon>
        <taxon>Desulfobacterales</taxon>
        <taxon>Desulfatirhabdiaceae</taxon>
        <taxon>Desulfatirhabdium</taxon>
    </lineage>
</organism>
<feature type="binding site" description="axial binding residue" evidence="6">
    <location>
        <position position="92"/>
    </location>
    <ligand>
        <name>heme c</name>
        <dbReference type="ChEBI" id="CHEBI:61717"/>
        <label>1</label>
    </ligand>
    <ligandPart>
        <name>Fe</name>
        <dbReference type="ChEBI" id="CHEBI:18248"/>
    </ligandPart>
</feature>